<sequence>MCRLSMPDAIVPFAKVSGLTSFAALAQVRRLLGVKKVGHTGTLDRFADGLLLLLVGGFTKLAPVMTRLEKSYEARIQFGVQTDTLDPEGAVVRCSLFPTFARVRAALPHFTGSIDQVPPEYSALKFGGVRASDRVRRGEAVCMKARRVFVFDLQVLGCEADLGEFKKTQAGRGAAIADLDLTRVRAVTLYVRCSAGFYVRALARDIAAACGSCAYVSHLRRTRIGPFDLAQAAGVSRLGSWTWGKERASCGAACFDVGAPPPPSSGGVATDSVSVGCEDLTVREIKQAVVSCDVDFANRIGLTACSVHAQYASRFLHGERIRACWFQSFGTRRPGERALVFSEGRCLGLIRKAANGFSYDAVFCTE</sequence>
<evidence type="ECO:0000256" key="1">
    <source>
        <dbReference type="ARBA" id="ARBA00000385"/>
    </source>
</evidence>
<accession>A0AAU8PUI5</accession>
<dbReference type="InterPro" id="IPR014780">
    <property type="entry name" value="tRNA_psdUridine_synth_TruB"/>
</dbReference>
<evidence type="ECO:0000259" key="6">
    <source>
        <dbReference type="Pfam" id="PF01509"/>
    </source>
</evidence>
<comment type="similarity">
    <text evidence="2 5">Belongs to the pseudouridine synthase TruB family. Type 1 subfamily.</text>
</comment>
<dbReference type="NCBIfam" id="TIGR00431">
    <property type="entry name" value="TruB"/>
    <property type="match status" value="1"/>
</dbReference>
<dbReference type="GO" id="GO:0003723">
    <property type="term" value="F:RNA binding"/>
    <property type="evidence" value="ECO:0007669"/>
    <property type="project" value="InterPro"/>
</dbReference>
<dbReference type="SUPFAM" id="SSF55120">
    <property type="entry name" value="Pseudouridine synthase"/>
    <property type="match status" value="1"/>
</dbReference>
<evidence type="ECO:0000256" key="2">
    <source>
        <dbReference type="ARBA" id="ARBA00005642"/>
    </source>
</evidence>
<dbReference type="InterPro" id="IPR002501">
    <property type="entry name" value="PsdUridine_synth_N"/>
</dbReference>
<comment type="function">
    <text evidence="5">Responsible for synthesis of pseudouridine from uracil-55 in the psi GC loop of transfer RNAs.</text>
</comment>
<evidence type="ECO:0000256" key="5">
    <source>
        <dbReference type="HAMAP-Rule" id="MF_01080"/>
    </source>
</evidence>
<dbReference type="InterPro" id="IPR032819">
    <property type="entry name" value="TruB_C"/>
</dbReference>
<feature type="active site" description="Nucleophile" evidence="5">
    <location>
        <position position="44"/>
    </location>
</feature>
<evidence type="ECO:0000313" key="9">
    <source>
        <dbReference type="Proteomes" id="UP000008192"/>
    </source>
</evidence>
<proteinExistence type="inferred from homology"/>
<dbReference type="GO" id="GO:0031119">
    <property type="term" value="P:tRNA pseudouridine synthesis"/>
    <property type="evidence" value="ECO:0007669"/>
    <property type="project" value="UniProtKB-UniRule"/>
</dbReference>
<evidence type="ECO:0000313" key="8">
    <source>
        <dbReference type="EMBL" id="AEZ60160.1"/>
    </source>
</evidence>
<dbReference type="GO" id="GO:0160148">
    <property type="term" value="F:tRNA pseudouridine(55) synthase activity"/>
    <property type="evidence" value="ECO:0007669"/>
    <property type="project" value="UniProtKB-EC"/>
</dbReference>
<dbReference type="PANTHER" id="PTHR13767:SF2">
    <property type="entry name" value="PSEUDOURIDYLATE SYNTHASE TRUB1"/>
    <property type="match status" value="1"/>
</dbReference>
<dbReference type="Pfam" id="PF01509">
    <property type="entry name" value="TruB_N"/>
    <property type="match status" value="1"/>
</dbReference>
<dbReference type="RefSeq" id="WP_014342630.1">
    <property type="nucleotide sequence ID" value="NC_016843.1"/>
</dbReference>
<keyword evidence="4 5" id="KW-0413">Isomerase</keyword>
<dbReference type="Gene3D" id="3.30.2350.10">
    <property type="entry name" value="Pseudouridine synthase"/>
    <property type="match status" value="1"/>
</dbReference>
<gene>
    <name evidence="5 8" type="primary">truB</name>
    <name evidence="8" type="ordered locus">TPEGAU_0889</name>
</gene>
<feature type="domain" description="Pseudouridine synthase II N-terminal" evidence="6">
    <location>
        <begin position="29"/>
        <end position="196"/>
    </location>
</feature>
<feature type="domain" description="tRNA pseudouridylate synthase B C-terminal" evidence="7">
    <location>
        <begin position="200"/>
        <end position="243"/>
    </location>
</feature>
<dbReference type="EMBL" id="CP002376">
    <property type="protein sequence ID" value="AEZ60160.1"/>
    <property type="molecule type" value="Genomic_DNA"/>
</dbReference>
<evidence type="ECO:0000256" key="3">
    <source>
        <dbReference type="ARBA" id="ARBA00022694"/>
    </source>
</evidence>
<keyword evidence="3 5" id="KW-0819">tRNA processing</keyword>
<organism evidence="8 9">
    <name type="scientific">Treponema pallidum subsp. pertenue (strain Gauthier)</name>
    <dbReference type="NCBI Taxonomy" id="491080"/>
    <lineage>
        <taxon>Bacteria</taxon>
        <taxon>Pseudomonadati</taxon>
        <taxon>Spirochaetota</taxon>
        <taxon>Spirochaetia</taxon>
        <taxon>Spirochaetales</taxon>
        <taxon>Treponemataceae</taxon>
        <taxon>Treponema</taxon>
    </lineage>
</organism>
<dbReference type="InterPro" id="IPR020103">
    <property type="entry name" value="PsdUridine_synth_cat_dom_sf"/>
</dbReference>
<reference evidence="9" key="1">
    <citation type="journal article" date="2012" name="PLoS Negl. Trop. Dis.">
        <title>Whole genome sequences of three Treponema pallidum ssp. pertenue strains: yaws and syphilis treponemes differ in less than 0.2% of the genome sequence.</title>
        <authorList>
            <person name="Cejkova D."/>
            <person name="Zobanikova M."/>
            <person name="Chen L."/>
            <person name="Pospisilova P."/>
            <person name="Strouhal M."/>
            <person name="Qin X."/>
            <person name="Mikalova L."/>
            <person name="Norris S.J."/>
            <person name="Muzny D.M."/>
            <person name="Gibbs R.A."/>
            <person name="Fulton L.L."/>
            <person name="Sodergren E."/>
            <person name="Weinstock G.M."/>
            <person name="Smajs D."/>
        </authorList>
    </citation>
    <scope>NUCLEOTIDE SEQUENCE [LARGE SCALE GENOMIC DNA]</scope>
    <source>
        <strain evidence="9">Gauthier</strain>
    </source>
</reference>
<dbReference type="PANTHER" id="PTHR13767">
    <property type="entry name" value="TRNA-PSEUDOURIDINE SYNTHASE"/>
    <property type="match status" value="1"/>
</dbReference>
<dbReference type="Pfam" id="PF16198">
    <property type="entry name" value="TruB_C_2"/>
    <property type="match status" value="1"/>
</dbReference>
<dbReference type="KEGG" id="tpg:TPEGAU_0889"/>
<name>A0AAU8PUI5_TREPG</name>
<dbReference type="GO" id="GO:1990481">
    <property type="term" value="P:mRNA pseudouridine synthesis"/>
    <property type="evidence" value="ECO:0007669"/>
    <property type="project" value="TreeGrafter"/>
</dbReference>
<protein>
    <recommendedName>
        <fullName evidence="5">tRNA pseudouridine synthase B</fullName>
        <ecNumber evidence="5">5.4.99.25</ecNumber>
    </recommendedName>
    <alternativeName>
        <fullName evidence="5">tRNA pseudouridine(55) synthase</fullName>
        <shortName evidence="5">Psi55 synthase</shortName>
    </alternativeName>
    <alternativeName>
        <fullName evidence="5">tRNA pseudouridylate synthase</fullName>
    </alternativeName>
    <alternativeName>
        <fullName evidence="5">tRNA-uridine isomerase</fullName>
    </alternativeName>
</protein>
<evidence type="ECO:0000259" key="7">
    <source>
        <dbReference type="Pfam" id="PF16198"/>
    </source>
</evidence>
<evidence type="ECO:0000256" key="4">
    <source>
        <dbReference type="ARBA" id="ARBA00023235"/>
    </source>
</evidence>
<dbReference type="EC" id="5.4.99.25" evidence="5"/>
<comment type="catalytic activity">
    <reaction evidence="1 5">
        <text>uridine(55) in tRNA = pseudouridine(55) in tRNA</text>
        <dbReference type="Rhea" id="RHEA:42532"/>
        <dbReference type="Rhea" id="RHEA-COMP:10101"/>
        <dbReference type="Rhea" id="RHEA-COMP:10102"/>
        <dbReference type="ChEBI" id="CHEBI:65314"/>
        <dbReference type="ChEBI" id="CHEBI:65315"/>
        <dbReference type="EC" id="5.4.99.25"/>
    </reaction>
</comment>
<dbReference type="HAMAP" id="MF_01080">
    <property type="entry name" value="TruB_bact"/>
    <property type="match status" value="1"/>
</dbReference>
<dbReference type="Proteomes" id="UP000008192">
    <property type="component" value="Chromosome"/>
</dbReference>
<dbReference type="AlphaFoldDB" id="A0AAU8PUI5"/>